<dbReference type="Pfam" id="PF00069">
    <property type="entry name" value="Pkinase"/>
    <property type="match status" value="1"/>
</dbReference>
<comment type="caution">
    <text evidence="11">The sequence shown here is derived from an EMBL/GenBank/DDBJ whole genome shotgun (WGS) entry which is preliminary data.</text>
</comment>
<evidence type="ECO:0000256" key="5">
    <source>
        <dbReference type="ARBA" id="ARBA00038035"/>
    </source>
</evidence>
<evidence type="ECO:0000256" key="2">
    <source>
        <dbReference type="ARBA" id="ARBA00022741"/>
    </source>
</evidence>
<evidence type="ECO:0000256" key="6">
    <source>
        <dbReference type="ARBA" id="ARBA00038999"/>
    </source>
</evidence>
<comment type="catalytic activity">
    <reaction evidence="8">
        <text>L-threonyl-[protein] + ATP = O-phospho-L-threonyl-[protein] + ADP + H(+)</text>
        <dbReference type="Rhea" id="RHEA:46608"/>
        <dbReference type="Rhea" id="RHEA-COMP:11060"/>
        <dbReference type="Rhea" id="RHEA-COMP:11605"/>
        <dbReference type="ChEBI" id="CHEBI:15378"/>
        <dbReference type="ChEBI" id="CHEBI:30013"/>
        <dbReference type="ChEBI" id="CHEBI:30616"/>
        <dbReference type="ChEBI" id="CHEBI:61977"/>
        <dbReference type="ChEBI" id="CHEBI:456216"/>
        <dbReference type="EC" id="2.7.12.2"/>
    </reaction>
</comment>
<dbReference type="EMBL" id="JAMWBK010000008">
    <property type="protein sequence ID" value="KAJ8903070.1"/>
    <property type="molecule type" value="Genomic_DNA"/>
</dbReference>
<dbReference type="GO" id="GO:0004708">
    <property type="term" value="F:MAP kinase kinase activity"/>
    <property type="evidence" value="ECO:0007669"/>
    <property type="project" value="UniProtKB-EC"/>
</dbReference>
<evidence type="ECO:0000259" key="10">
    <source>
        <dbReference type="PROSITE" id="PS50011"/>
    </source>
</evidence>
<keyword evidence="1" id="KW-0808">Transferase</keyword>
<protein>
    <recommendedName>
        <fullName evidence="6">mitogen-activated protein kinase kinase</fullName>
        <ecNumber evidence="6">2.7.12.2</ecNumber>
    </recommendedName>
</protein>
<gene>
    <name evidence="11" type="ORF">NDN08_006385</name>
</gene>
<name>A0AAV8UKL8_9RHOD</name>
<comment type="catalytic activity">
    <reaction evidence="9">
        <text>L-tyrosyl-[protein] + ATP = O-phospho-L-tyrosyl-[protein] + ADP + H(+)</text>
        <dbReference type="Rhea" id="RHEA:10596"/>
        <dbReference type="Rhea" id="RHEA-COMP:10136"/>
        <dbReference type="Rhea" id="RHEA-COMP:20101"/>
        <dbReference type="ChEBI" id="CHEBI:15378"/>
        <dbReference type="ChEBI" id="CHEBI:30616"/>
        <dbReference type="ChEBI" id="CHEBI:46858"/>
        <dbReference type="ChEBI" id="CHEBI:61978"/>
        <dbReference type="ChEBI" id="CHEBI:456216"/>
        <dbReference type="EC" id="2.7.12.2"/>
    </reaction>
</comment>
<keyword evidence="2" id="KW-0547">Nucleotide-binding</keyword>
<evidence type="ECO:0000256" key="9">
    <source>
        <dbReference type="ARBA" id="ARBA00051693"/>
    </source>
</evidence>
<dbReference type="PANTHER" id="PTHR48013:SF9">
    <property type="entry name" value="DUAL SPECIFICITY MITOGEN-ACTIVATED PROTEIN KINASE KINASE 5"/>
    <property type="match status" value="1"/>
</dbReference>
<dbReference type="InterPro" id="IPR008271">
    <property type="entry name" value="Ser/Thr_kinase_AS"/>
</dbReference>
<keyword evidence="3" id="KW-0418">Kinase</keyword>
<evidence type="ECO:0000313" key="11">
    <source>
        <dbReference type="EMBL" id="KAJ8903070.1"/>
    </source>
</evidence>
<dbReference type="Gene3D" id="1.10.510.10">
    <property type="entry name" value="Transferase(Phosphotransferase) domain 1"/>
    <property type="match status" value="1"/>
</dbReference>
<keyword evidence="12" id="KW-1185">Reference proteome</keyword>
<dbReference type="AlphaFoldDB" id="A0AAV8UKL8"/>
<evidence type="ECO:0000256" key="1">
    <source>
        <dbReference type="ARBA" id="ARBA00022679"/>
    </source>
</evidence>
<comment type="catalytic activity">
    <reaction evidence="7">
        <text>L-seryl-[protein] + ATP = O-phospho-L-seryl-[protein] + ADP + H(+)</text>
        <dbReference type="Rhea" id="RHEA:17989"/>
        <dbReference type="Rhea" id="RHEA-COMP:9863"/>
        <dbReference type="Rhea" id="RHEA-COMP:11604"/>
        <dbReference type="ChEBI" id="CHEBI:15378"/>
        <dbReference type="ChEBI" id="CHEBI:29999"/>
        <dbReference type="ChEBI" id="CHEBI:30616"/>
        <dbReference type="ChEBI" id="CHEBI:83421"/>
        <dbReference type="ChEBI" id="CHEBI:456216"/>
        <dbReference type="EC" id="2.7.12.2"/>
    </reaction>
</comment>
<evidence type="ECO:0000256" key="3">
    <source>
        <dbReference type="ARBA" id="ARBA00022777"/>
    </source>
</evidence>
<feature type="domain" description="Protein kinase" evidence="10">
    <location>
        <begin position="68"/>
        <end position="325"/>
    </location>
</feature>
<dbReference type="InterPro" id="IPR011009">
    <property type="entry name" value="Kinase-like_dom_sf"/>
</dbReference>
<dbReference type="InterPro" id="IPR000719">
    <property type="entry name" value="Prot_kinase_dom"/>
</dbReference>
<evidence type="ECO:0000313" key="12">
    <source>
        <dbReference type="Proteomes" id="UP001157974"/>
    </source>
</evidence>
<dbReference type="PANTHER" id="PTHR48013">
    <property type="entry name" value="DUAL SPECIFICITY MITOGEN-ACTIVATED PROTEIN KINASE KINASE 5-RELATED"/>
    <property type="match status" value="1"/>
</dbReference>
<dbReference type="EC" id="2.7.12.2" evidence="6"/>
<evidence type="ECO:0000256" key="4">
    <source>
        <dbReference type="ARBA" id="ARBA00022840"/>
    </source>
</evidence>
<accession>A0AAV8UKL8</accession>
<dbReference type="SUPFAM" id="SSF56112">
    <property type="entry name" value="Protein kinase-like (PK-like)"/>
    <property type="match status" value="1"/>
</dbReference>
<organism evidence="11 12">
    <name type="scientific">Rhodosorus marinus</name>
    <dbReference type="NCBI Taxonomy" id="101924"/>
    <lineage>
        <taxon>Eukaryota</taxon>
        <taxon>Rhodophyta</taxon>
        <taxon>Stylonematophyceae</taxon>
        <taxon>Stylonematales</taxon>
        <taxon>Stylonemataceae</taxon>
        <taxon>Rhodosorus</taxon>
    </lineage>
</organism>
<sequence length="348" mass="39572">MNEEEWIEHGGGRPGALSAADLAKFENLWDRRTTVLRFLTEPIVVKLDPSHPEYSRARQVVVTGPNDIVRVKELGKGAQGVVYLTHHKFTKLPIAVKVQTVRNAHDKEQLRAEFRLLSLLKHENIVTFYGAFYSEDEKLLTLLLEYMDSGCLSSAMSKLGALPEDVLSTVARHCLQGLEYLHSKEVVHRDIKPMNILLSKHRNVTTLTDFGMSLKKKPFSKEDPELGGTIEYMAPERLMDETYSYPSDIWSMGLVVSEAALGSHPVPNRSLYWDMCENRSIRGRCLEMLGAHEVSSELLEFAETCLEYEVTKRPTASQLLQHGFVQKHQDPKDSALRDWLLQLDVNLR</sequence>
<evidence type="ECO:0000256" key="8">
    <source>
        <dbReference type="ARBA" id="ARBA00049299"/>
    </source>
</evidence>
<dbReference type="GO" id="GO:0005524">
    <property type="term" value="F:ATP binding"/>
    <property type="evidence" value="ECO:0007669"/>
    <property type="project" value="UniProtKB-KW"/>
</dbReference>
<dbReference type="PROSITE" id="PS00108">
    <property type="entry name" value="PROTEIN_KINASE_ST"/>
    <property type="match status" value="1"/>
</dbReference>
<keyword evidence="4" id="KW-0067">ATP-binding</keyword>
<dbReference type="SMART" id="SM00220">
    <property type="entry name" value="S_TKc"/>
    <property type="match status" value="1"/>
</dbReference>
<dbReference type="Proteomes" id="UP001157974">
    <property type="component" value="Unassembled WGS sequence"/>
</dbReference>
<comment type="similarity">
    <text evidence="5">Belongs to the protein kinase superfamily. STE Ser/Thr protein kinase family. MAP kinase kinase subfamily.</text>
</comment>
<dbReference type="PROSITE" id="PS50011">
    <property type="entry name" value="PROTEIN_KINASE_DOM"/>
    <property type="match status" value="1"/>
</dbReference>
<evidence type="ECO:0000256" key="7">
    <source>
        <dbReference type="ARBA" id="ARBA00049014"/>
    </source>
</evidence>
<reference evidence="11 12" key="1">
    <citation type="journal article" date="2023" name="Nat. Commun.">
        <title>Origin of minicircular mitochondrial genomes in red algae.</title>
        <authorList>
            <person name="Lee Y."/>
            <person name="Cho C.H."/>
            <person name="Lee Y.M."/>
            <person name="Park S.I."/>
            <person name="Yang J.H."/>
            <person name="West J.A."/>
            <person name="Bhattacharya D."/>
            <person name="Yoon H.S."/>
        </authorList>
    </citation>
    <scope>NUCLEOTIDE SEQUENCE [LARGE SCALE GENOMIC DNA]</scope>
    <source>
        <strain evidence="11 12">CCMP1338</strain>
        <tissue evidence="11">Whole cell</tissue>
    </source>
</reference>
<proteinExistence type="inferred from homology"/>